<keyword evidence="3" id="KW-0378">Hydrolase</keyword>
<protein>
    <submittedName>
        <fullName evidence="8">Phospholipase</fullName>
    </submittedName>
</protein>
<feature type="region of interest" description="Disordered" evidence="6">
    <location>
        <begin position="639"/>
        <end position="666"/>
    </location>
</feature>
<evidence type="ECO:0000256" key="4">
    <source>
        <dbReference type="ARBA" id="ARBA00023098"/>
    </source>
</evidence>
<organism evidence="8 9">
    <name type="scientific">Trinickia soli</name>
    <dbReference type="NCBI Taxonomy" id="380675"/>
    <lineage>
        <taxon>Bacteria</taxon>
        <taxon>Pseudomonadati</taxon>
        <taxon>Pseudomonadota</taxon>
        <taxon>Betaproteobacteria</taxon>
        <taxon>Burkholderiales</taxon>
        <taxon>Burkholderiaceae</taxon>
        <taxon>Trinickia</taxon>
    </lineage>
</organism>
<comment type="caution">
    <text evidence="8">The sequence shown here is derived from an EMBL/GenBank/DDBJ whole genome shotgun (WGS) entry which is preliminary data.</text>
</comment>
<dbReference type="PANTHER" id="PTHR18896:SF76">
    <property type="entry name" value="PHOSPHOLIPASE"/>
    <property type="match status" value="1"/>
</dbReference>
<keyword evidence="9" id="KW-1185">Reference proteome</keyword>
<dbReference type="Gene3D" id="3.30.870.10">
    <property type="entry name" value="Endonuclease Chain A"/>
    <property type="match status" value="2"/>
</dbReference>
<dbReference type="GO" id="GO:0009395">
    <property type="term" value="P:phospholipid catabolic process"/>
    <property type="evidence" value="ECO:0007669"/>
    <property type="project" value="TreeGrafter"/>
</dbReference>
<proteinExistence type="predicted"/>
<accession>A0A2N7VW79</accession>
<dbReference type="EMBL" id="PNYB01000016">
    <property type="protein sequence ID" value="PMS21393.1"/>
    <property type="molecule type" value="Genomic_DNA"/>
</dbReference>
<evidence type="ECO:0000313" key="8">
    <source>
        <dbReference type="EMBL" id="PMS21393.1"/>
    </source>
</evidence>
<feature type="compositionally biased region" description="Polar residues" evidence="6">
    <location>
        <begin position="653"/>
        <end position="666"/>
    </location>
</feature>
<evidence type="ECO:0000256" key="2">
    <source>
        <dbReference type="ARBA" id="ARBA00022737"/>
    </source>
</evidence>
<feature type="coiled-coil region" evidence="5">
    <location>
        <begin position="475"/>
        <end position="502"/>
    </location>
</feature>
<evidence type="ECO:0000256" key="3">
    <source>
        <dbReference type="ARBA" id="ARBA00022801"/>
    </source>
</evidence>
<reference evidence="8 9" key="1">
    <citation type="submission" date="2018-01" db="EMBL/GenBank/DDBJ databases">
        <title>Whole genome analyses suggest that Burkholderia sensu lato contains two further novel genera in the rhizoxinica-symbiotica group Mycetohabitans gen. nov., and Trinickia gen. nov.: implications for the evolution of diazotrophy and nodulation in the Burkholderiaceae.</title>
        <authorList>
            <person name="Estrada-de los Santos P."/>
            <person name="Palmer M."/>
            <person name="Chavez-Ramirez B."/>
            <person name="Beukes C."/>
            <person name="Steenkamp E.T."/>
            <person name="Hirsch A.M."/>
            <person name="Manyaka P."/>
            <person name="Maluk M."/>
            <person name="Lafos M."/>
            <person name="Crook M."/>
            <person name="Gross E."/>
            <person name="Simon M.F."/>
            <person name="Bueno dos Reis Junior F."/>
            <person name="Poole P.S."/>
            <person name="Venter S.N."/>
            <person name="James E.K."/>
        </authorList>
    </citation>
    <scope>NUCLEOTIDE SEQUENCE [LARGE SCALE GENOMIC DNA]</scope>
    <source>
        <strain evidence="8 9">GP25-8</strain>
    </source>
</reference>
<sequence>MATPTFDCKITTPMALNETNSAKSTMRWFVHKTEYDPRWAEVRFLVNGQRAFGSIYQDMLNAKHSIDIICWGFQPSMYFVRDGGKSMRIGELLAHKGEKDNVKVRLLCWHDPLYVAEAGENNMPGFDRKVTTLKHLPDSWINKVPLASPDYQTWSEAEFDMYWYERANLNNVTDTVHKNAPDKILDEMSKFTPGALRDDVARLLGNRIAGFKNIELATRSFDVSERTEIIARVKAHGKAAGWSDQLISGMCQGMGGEPTHHQKTVLIDYEYPDIAVGYVMGHNMLDQYWDTDEHSYKPKSPKLGRSGPTPWQDISSRVTGPILQDINANFCQAWDQATGQKLTEARKKYAGKHALCLAGSTQERGVMAQVLRTQSQHGKTDISKLYLQALNNATQYVFVQNQYFRWDEFADTIKQVATKQHTAGRDGGTHGPIYLFVITNSSDAAVSTGTFTTYEMLDSLGYSDRMPGVKYAEADDALLAKKVSLESELAKAQQEEQRMRTQSYDWSQMAGAANYIGELRGQEGVLSGEIGDVEKQLAQLKQELGASVKIDPGAQIVSPDGNPILKVLICTLVAPDSPANAWVPVYVHAKLGIIDDAFTTLGSANINFRSMNVDSEINIALENGQIATELRQQLWGLHTRTSGSGDSAHEEPSQATDSVSATGQNGPTEAFKAWTNIIVRNNRHRDANQAPISSIVEFFRVSKQRSYKD</sequence>
<dbReference type="SMART" id="SM00155">
    <property type="entry name" value="PLDc"/>
    <property type="match status" value="2"/>
</dbReference>
<keyword evidence="2" id="KW-0677">Repeat</keyword>
<dbReference type="SUPFAM" id="SSF56024">
    <property type="entry name" value="Phospholipase D/nuclease"/>
    <property type="match status" value="2"/>
</dbReference>
<dbReference type="InterPro" id="IPR015679">
    <property type="entry name" value="PLipase_D_fam"/>
</dbReference>
<dbReference type="InterPro" id="IPR025202">
    <property type="entry name" value="PLD-like_dom"/>
</dbReference>
<keyword evidence="5" id="KW-0175">Coiled coil</keyword>
<dbReference type="Proteomes" id="UP000235347">
    <property type="component" value="Unassembled WGS sequence"/>
</dbReference>
<evidence type="ECO:0000256" key="1">
    <source>
        <dbReference type="ARBA" id="ARBA00000798"/>
    </source>
</evidence>
<dbReference type="RefSeq" id="WP_102611260.1">
    <property type="nucleotide sequence ID" value="NZ_CADIKD010000012.1"/>
</dbReference>
<dbReference type="AlphaFoldDB" id="A0A2N7VW79"/>
<evidence type="ECO:0000256" key="5">
    <source>
        <dbReference type="SAM" id="Coils"/>
    </source>
</evidence>
<dbReference type="PROSITE" id="PS50035">
    <property type="entry name" value="PLD"/>
    <property type="match status" value="1"/>
</dbReference>
<dbReference type="Pfam" id="PF13091">
    <property type="entry name" value="PLDc_2"/>
    <property type="match status" value="1"/>
</dbReference>
<gene>
    <name evidence="8" type="ORF">C0Z19_18350</name>
</gene>
<name>A0A2N7VW79_9BURK</name>
<dbReference type="PANTHER" id="PTHR18896">
    <property type="entry name" value="PHOSPHOLIPASE D"/>
    <property type="match status" value="1"/>
</dbReference>
<feature type="domain" description="PLD phosphodiesterase" evidence="7">
    <location>
        <begin position="583"/>
        <end position="610"/>
    </location>
</feature>
<evidence type="ECO:0000259" key="7">
    <source>
        <dbReference type="PROSITE" id="PS50035"/>
    </source>
</evidence>
<dbReference type="InterPro" id="IPR001736">
    <property type="entry name" value="PLipase_D/transphosphatidylase"/>
</dbReference>
<keyword evidence="4" id="KW-0443">Lipid metabolism</keyword>
<comment type="catalytic activity">
    <reaction evidence="1">
        <text>a 1,2-diacyl-sn-glycero-3-phosphocholine + H2O = a 1,2-diacyl-sn-glycero-3-phosphate + choline + H(+)</text>
        <dbReference type="Rhea" id="RHEA:14445"/>
        <dbReference type="ChEBI" id="CHEBI:15354"/>
        <dbReference type="ChEBI" id="CHEBI:15377"/>
        <dbReference type="ChEBI" id="CHEBI:15378"/>
        <dbReference type="ChEBI" id="CHEBI:57643"/>
        <dbReference type="ChEBI" id="CHEBI:58608"/>
        <dbReference type="EC" id="3.1.4.4"/>
    </reaction>
</comment>
<evidence type="ECO:0000256" key="6">
    <source>
        <dbReference type="SAM" id="MobiDB-lite"/>
    </source>
</evidence>
<evidence type="ECO:0000313" key="9">
    <source>
        <dbReference type="Proteomes" id="UP000235347"/>
    </source>
</evidence>
<dbReference type="GO" id="GO:0004630">
    <property type="term" value="F:phospholipase D activity"/>
    <property type="evidence" value="ECO:0007669"/>
    <property type="project" value="UniProtKB-EC"/>
</dbReference>